<evidence type="ECO:0000313" key="2">
    <source>
        <dbReference type="Proteomes" id="UP000324222"/>
    </source>
</evidence>
<sequence length="88" mass="9917">MDENKRKLPTPSFLHHHFPHSMVRSLFLCSSGPINPSTTPSTQSTRPYFYITPSFQALTVPSTYHSINYTLSSATCPYFYITISLSLG</sequence>
<accession>A0A5B7DVR9</accession>
<gene>
    <name evidence="1" type="ORF">E2C01_018885</name>
</gene>
<name>A0A5B7DVR9_PORTR</name>
<dbReference type="AlphaFoldDB" id="A0A5B7DVR9"/>
<proteinExistence type="predicted"/>
<protein>
    <submittedName>
        <fullName evidence="1">Uncharacterized protein</fullName>
    </submittedName>
</protein>
<reference evidence="1 2" key="1">
    <citation type="submission" date="2019-05" db="EMBL/GenBank/DDBJ databases">
        <title>Another draft genome of Portunus trituberculatus and its Hox gene families provides insights of decapod evolution.</title>
        <authorList>
            <person name="Jeong J.-H."/>
            <person name="Song I."/>
            <person name="Kim S."/>
            <person name="Choi T."/>
            <person name="Kim D."/>
            <person name="Ryu S."/>
            <person name="Kim W."/>
        </authorList>
    </citation>
    <scope>NUCLEOTIDE SEQUENCE [LARGE SCALE GENOMIC DNA]</scope>
    <source>
        <tissue evidence="1">Muscle</tissue>
    </source>
</reference>
<keyword evidence="2" id="KW-1185">Reference proteome</keyword>
<comment type="caution">
    <text evidence="1">The sequence shown here is derived from an EMBL/GenBank/DDBJ whole genome shotgun (WGS) entry which is preliminary data.</text>
</comment>
<evidence type="ECO:0000313" key="1">
    <source>
        <dbReference type="EMBL" id="MPC25762.1"/>
    </source>
</evidence>
<dbReference type="Proteomes" id="UP000324222">
    <property type="component" value="Unassembled WGS sequence"/>
</dbReference>
<organism evidence="1 2">
    <name type="scientific">Portunus trituberculatus</name>
    <name type="common">Swimming crab</name>
    <name type="synonym">Neptunus trituberculatus</name>
    <dbReference type="NCBI Taxonomy" id="210409"/>
    <lineage>
        <taxon>Eukaryota</taxon>
        <taxon>Metazoa</taxon>
        <taxon>Ecdysozoa</taxon>
        <taxon>Arthropoda</taxon>
        <taxon>Crustacea</taxon>
        <taxon>Multicrustacea</taxon>
        <taxon>Malacostraca</taxon>
        <taxon>Eumalacostraca</taxon>
        <taxon>Eucarida</taxon>
        <taxon>Decapoda</taxon>
        <taxon>Pleocyemata</taxon>
        <taxon>Brachyura</taxon>
        <taxon>Eubrachyura</taxon>
        <taxon>Portunoidea</taxon>
        <taxon>Portunidae</taxon>
        <taxon>Portuninae</taxon>
        <taxon>Portunus</taxon>
    </lineage>
</organism>
<dbReference type="EMBL" id="VSRR010001505">
    <property type="protein sequence ID" value="MPC25762.1"/>
    <property type="molecule type" value="Genomic_DNA"/>
</dbReference>